<reference evidence="2" key="2">
    <citation type="journal article" date="2023" name="Proc. Natl. Acad. Sci. U.S.A.">
        <title>A global phylogenomic analysis of the shiitake genus Lentinula.</title>
        <authorList>
            <person name="Sierra-Patev S."/>
            <person name="Min B."/>
            <person name="Naranjo-Ortiz M."/>
            <person name="Looney B."/>
            <person name="Konkel Z."/>
            <person name="Slot J.C."/>
            <person name="Sakamoto Y."/>
            <person name="Steenwyk J.L."/>
            <person name="Rokas A."/>
            <person name="Carro J."/>
            <person name="Camarero S."/>
            <person name="Ferreira P."/>
            <person name="Molpeceres G."/>
            <person name="Ruiz-Duenas F.J."/>
            <person name="Serrano A."/>
            <person name="Henrissat B."/>
            <person name="Drula E."/>
            <person name="Hughes K.W."/>
            <person name="Mata J.L."/>
            <person name="Ishikawa N.K."/>
            <person name="Vargas-Isla R."/>
            <person name="Ushijima S."/>
            <person name="Smith C.A."/>
            <person name="Donoghue J."/>
            <person name="Ahrendt S."/>
            <person name="Andreopoulos W."/>
            <person name="He G."/>
            <person name="LaButti K."/>
            <person name="Lipzen A."/>
            <person name="Ng V."/>
            <person name="Riley R."/>
            <person name="Sandor L."/>
            <person name="Barry K."/>
            <person name="Martinez A.T."/>
            <person name="Xiao Y."/>
            <person name="Gibbons J.G."/>
            <person name="Terashima K."/>
            <person name="Grigoriev I.V."/>
            <person name="Hibbett D."/>
        </authorList>
    </citation>
    <scope>NUCLEOTIDE SEQUENCE</scope>
    <source>
        <strain evidence="2">Sp2 HRB7682 ss15</strain>
    </source>
</reference>
<dbReference type="EMBL" id="JANVFS010000018">
    <property type="protein sequence ID" value="KAJ4477671.1"/>
    <property type="molecule type" value="Genomic_DNA"/>
</dbReference>
<evidence type="ECO:0000313" key="2">
    <source>
        <dbReference type="EMBL" id="KAJ4477671.1"/>
    </source>
</evidence>
<gene>
    <name evidence="2" type="ORF">C8J55DRAFT_515255</name>
</gene>
<dbReference type="AlphaFoldDB" id="A0A9W9DN63"/>
<proteinExistence type="predicted"/>
<evidence type="ECO:0000313" key="3">
    <source>
        <dbReference type="Proteomes" id="UP001150238"/>
    </source>
</evidence>
<name>A0A9W9DN63_9AGAR</name>
<keyword evidence="1" id="KW-0732">Signal</keyword>
<feature type="chain" id="PRO_5040986996" evidence="1">
    <location>
        <begin position="23"/>
        <end position="74"/>
    </location>
</feature>
<comment type="caution">
    <text evidence="2">The sequence shown here is derived from an EMBL/GenBank/DDBJ whole genome shotgun (WGS) entry which is preliminary data.</text>
</comment>
<accession>A0A9W9DN63</accession>
<dbReference type="Proteomes" id="UP001150238">
    <property type="component" value="Unassembled WGS sequence"/>
</dbReference>
<protein>
    <submittedName>
        <fullName evidence="2">Uncharacterized protein</fullName>
    </submittedName>
</protein>
<sequence>MQSTKLLNLFCALSALFSVVISLAVRMSHDDNSNQWFKTLEFVGKKRVQTRWLSKFEIFLTYCAGHSSFRFHLV</sequence>
<evidence type="ECO:0000256" key="1">
    <source>
        <dbReference type="SAM" id="SignalP"/>
    </source>
</evidence>
<feature type="signal peptide" evidence="1">
    <location>
        <begin position="1"/>
        <end position="22"/>
    </location>
</feature>
<reference evidence="2" key="1">
    <citation type="submission" date="2022-08" db="EMBL/GenBank/DDBJ databases">
        <authorList>
            <consortium name="DOE Joint Genome Institute"/>
            <person name="Min B."/>
            <person name="Riley R."/>
            <person name="Sierra-Patev S."/>
            <person name="Naranjo-Ortiz M."/>
            <person name="Looney B."/>
            <person name="Konkel Z."/>
            <person name="Slot J.C."/>
            <person name="Sakamoto Y."/>
            <person name="Steenwyk J.L."/>
            <person name="Rokas A."/>
            <person name="Carro J."/>
            <person name="Camarero S."/>
            <person name="Ferreira P."/>
            <person name="Molpeceres G."/>
            <person name="Ruiz-Duenas F.J."/>
            <person name="Serrano A."/>
            <person name="Henrissat B."/>
            <person name="Drula E."/>
            <person name="Hughes K.W."/>
            <person name="Mata J.L."/>
            <person name="Ishikawa N.K."/>
            <person name="Vargas-Isla R."/>
            <person name="Ushijima S."/>
            <person name="Smith C.A."/>
            <person name="Ahrendt S."/>
            <person name="Andreopoulos W."/>
            <person name="He G."/>
            <person name="Labutti K."/>
            <person name="Lipzen A."/>
            <person name="Ng V."/>
            <person name="Sandor L."/>
            <person name="Barry K."/>
            <person name="Martinez A.T."/>
            <person name="Xiao Y."/>
            <person name="Gibbons J.G."/>
            <person name="Terashima K."/>
            <person name="Hibbett D.S."/>
            <person name="Grigoriev I.V."/>
        </authorList>
    </citation>
    <scope>NUCLEOTIDE SEQUENCE</scope>
    <source>
        <strain evidence="2">Sp2 HRB7682 ss15</strain>
    </source>
</reference>
<organism evidence="2 3">
    <name type="scientific">Lentinula lateritia</name>
    <dbReference type="NCBI Taxonomy" id="40482"/>
    <lineage>
        <taxon>Eukaryota</taxon>
        <taxon>Fungi</taxon>
        <taxon>Dikarya</taxon>
        <taxon>Basidiomycota</taxon>
        <taxon>Agaricomycotina</taxon>
        <taxon>Agaricomycetes</taxon>
        <taxon>Agaricomycetidae</taxon>
        <taxon>Agaricales</taxon>
        <taxon>Marasmiineae</taxon>
        <taxon>Omphalotaceae</taxon>
        <taxon>Lentinula</taxon>
    </lineage>
</organism>